<reference evidence="7 8" key="1">
    <citation type="journal article" date="2010" name="PLoS Biol.">
        <title>Multi-platform next-generation sequencing of the domestic turkey (Meleagris gallopavo): genome assembly and analysis.</title>
        <authorList>
            <person name="Dalloul R.A."/>
            <person name="Long J.A."/>
            <person name="Zimin A.V."/>
            <person name="Aslam L."/>
            <person name="Beal K."/>
            <person name="Blomberg L.A."/>
            <person name="Bouffard P."/>
            <person name="Burt D.W."/>
            <person name="Crasta O."/>
            <person name="Crooijmans R.P."/>
            <person name="Cooper K."/>
            <person name="Coulombe R.A."/>
            <person name="De S."/>
            <person name="Delany M.E."/>
            <person name="Dodgson J.B."/>
            <person name="Dong J.J."/>
            <person name="Evans C."/>
            <person name="Frederickson K.M."/>
            <person name="Flicek P."/>
            <person name="Florea L."/>
            <person name="Folkerts O."/>
            <person name="Groenen M.A."/>
            <person name="Harkins T.T."/>
            <person name="Herrero J."/>
            <person name="Hoffmann S."/>
            <person name="Megens H.J."/>
            <person name="Jiang A."/>
            <person name="de Jong P."/>
            <person name="Kaiser P."/>
            <person name="Kim H."/>
            <person name="Kim K.W."/>
            <person name="Kim S."/>
            <person name="Langenberger D."/>
            <person name="Lee M.K."/>
            <person name="Lee T."/>
            <person name="Mane S."/>
            <person name="Marcais G."/>
            <person name="Marz M."/>
            <person name="McElroy A.P."/>
            <person name="Modise T."/>
            <person name="Nefedov M."/>
            <person name="Notredame C."/>
            <person name="Paton I.R."/>
            <person name="Payne W.S."/>
            <person name="Pertea G."/>
            <person name="Prickett D."/>
            <person name="Puiu D."/>
            <person name="Qioa D."/>
            <person name="Raineri E."/>
            <person name="Ruffier M."/>
            <person name="Salzberg S.L."/>
            <person name="Schatz M.C."/>
            <person name="Scheuring C."/>
            <person name="Schmidt C.J."/>
            <person name="Schroeder S."/>
            <person name="Searle S.M."/>
            <person name="Smith E.J."/>
            <person name="Smith J."/>
            <person name="Sonstegard T.S."/>
            <person name="Stadler P.F."/>
            <person name="Tafer H."/>
            <person name="Tu Z.J."/>
            <person name="Van Tassell C.P."/>
            <person name="Vilella A.J."/>
            <person name="Williams K.P."/>
            <person name="Yorke J.A."/>
            <person name="Zhang L."/>
            <person name="Zhang H.B."/>
            <person name="Zhang X."/>
            <person name="Zhang Y."/>
            <person name="Reed K.M."/>
        </authorList>
    </citation>
    <scope>NUCLEOTIDE SEQUENCE [LARGE SCALE GENOMIC DNA]</scope>
</reference>
<dbReference type="CDD" id="cd23588">
    <property type="entry name" value="TFP_LU_ECD_PLIG"/>
    <property type="match status" value="1"/>
</dbReference>
<keyword evidence="8" id="KW-1185">Reference proteome</keyword>
<evidence type="ECO:0000259" key="6">
    <source>
        <dbReference type="Pfam" id="PF02988"/>
    </source>
</evidence>
<evidence type="ECO:0000313" key="8">
    <source>
        <dbReference type="Proteomes" id="UP000001645"/>
    </source>
</evidence>
<keyword evidence="3" id="KW-0964">Secreted</keyword>
<keyword evidence="4" id="KW-1015">Disulfide bond</keyword>
<evidence type="ECO:0008006" key="9">
    <source>
        <dbReference type="Google" id="ProtNLM"/>
    </source>
</evidence>
<dbReference type="SUPFAM" id="SSF57302">
    <property type="entry name" value="Snake toxin-like"/>
    <property type="match status" value="2"/>
</dbReference>
<dbReference type="CDD" id="cd23572">
    <property type="entry name" value="TFP_LU_ECD_PINLYP_rpt2"/>
    <property type="match status" value="1"/>
</dbReference>
<comment type="similarity">
    <text evidence="2">Belongs to the CNF-like-inhibitor family.</text>
</comment>
<evidence type="ECO:0000256" key="1">
    <source>
        <dbReference type="ARBA" id="ARBA00004613"/>
    </source>
</evidence>
<dbReference type="InParanoid" id="G1MSM1"/>
<dbReference type="InterPro" id="IPR045860">
    <property type="entry name" value="Snake_toxin-like_sf"/>
</dbReference>
<dbReference type="AlphaFoldDB" id="G1MSM1"/>
<dbReference type="PANTHER" id="PTHR20914">
    <property type="entry name" value="LY6/PLAUR DOMAIN-CONTAINING PROTEIN 8"/>
    <property type="match status" value="1"/>
</dbReference>
<dbReference type="Gene3D" id="2.10.60.10">
    <property type="entry name" value="CD59"/>
    <property type="match status" value="2"/>
</dbReference>
<feature type="domain" description="UPAR/Ly6" evidence="5">
    <location>
        <begin position="163"/>
        <end position="232"/>
    </location>
</feature>
<evidence type="ECO:0000259" key="5">
    <source>
        <dbReference type="Pfam" id="PF00021"/>
    </source>
</evidence>
<dbReference type="GO" id="GO:0004859">
    <property type="term" value="F:phospholipase inhibitor activity"/>
    <property type="evidence" value="ECO:0007669"/>
    <property type="project" value="InterPro"/>
</dbReference>
<dbReference type="Proteomes" id="UP000001645">
    <property type="component" value="Chromosome Z"/>
</dbReference>
<comment type="subcellular location">
    <subcellularLocation>
        <location evidence="1">Secreted</location>
    </subcellularLocation>
</comment>
<dbReference type="Ensembl" id="ENSMGAT00000001978.3">
    <property type="protein sequence ID" value="ENSMGAP00000001325.3"/>
    <property type="gene ID" value="ENSMGAG00000001815.3"/>
</dbReference>
<name>G1MSM1_MELGA</name>
<dbReference type="PANTHER" id="PTHR20914:SF30">
    <property type="entry name" value="LY6_PLAUR DOMAIN CONTAINING 9"/>
    <property type="match status" value="1"/>
</dbReference>
<evidence type="ECO:0000256" key="4">
    <source>
        <dbReference type="ARBA" id="ARBA00023157"/>
    </source>
</evidence>
<evidence type="ECO:0000256" key="3">
    <source>
        <dbReference type="ARBA" id="ARBA00022525"/>
    </source>
</evidence>
<organism evidence="7 8">
    <name type="scientific">Meleagris gallopavo</name>
    <name type="common">Wild turkey</name>
    <dbReference type="NCBI Taxonomy" id="9103"/>
    <lineage>
        <taxon>Eukaryota</taxon>
        <taxon>Metazoa</taxon>
        <taxon>Chordata</taxon>
        <taxon>Craniata</taxon>
        <taxon>Vertebrata</taxon>
        <taxon>Euteleostomi</taxon>
        <taxon>Archelosauria</taxon>
        <taxon>Archosauria</taxon>
        <taxon>Dinosauria</taxon>
        <taxon>Saurischia</taxon>
        <taxon>Theropoda</taxon>
        <taxon>Coelurosauria</taxon>
        <taxon>Aves</taxon>
        <taxon>Neognathae</taxon>
        <taxon>Galloanserae</taxon>
        <taxon>Galliformes</taxon>
        <taxon>Phasianidae</taxon>
        <taxon>Meleagridinae</taxon>
        <taxon>Meleagris</taxon>
    </lineage>
</organism>
<dbReference type="Pfam" id="PF02988">
    <property type="entry name" value="PLA2_inh"/>
    <property type="match status" value="1"/>
</dbReference>
<sequence length="274" mass="29511">MLPQLGLLHLPLPQITDISITLFYKKPLWYIALCLARFVSSLSLQSVSMKVFLGFSFLLTFLDSGTMLQCEVCHNIGRNCHGPMETCSGDTDTCGIILHEVTIGGMAIPSSIKTCLPSRICQMGPVTMNYGKVKARSRLACCVGDACRTASVSLPPENNVPNGFQCPACYSVDSFQCGNETVNCTGSESQCVDLAGLMNTGGLTVKAAMKGCTTISECNAVGDSKNNLGMMDIKIKRFQCQPAIIKEMLSSGLVPPQSFFFPALSGFILEKLLF</sequence>
<dbReference type="GO" id="GO:0030154">
    <property type="term" value="P:cell differentiation"/>
    <property type="evidence" value="ECO:0007669"/>
    <property type="project" value="UniProtKB-ARBA"/>
</dbReference>
<accession>G1MSM1</accession>
<feature type="domain" description="Phospholipase A2 inhibitor N-terminal" evidence="6">
    <location>
        <begin position="69"/>
        <end position="149"/>
    </location>
</feature>
<evidence type="ECO:0000256" key="2">
    <source>
        <dbReference type="ARBA" id="ARBA00006570"/>
    </source>
</evidence>
<dbReference type="Pfam" id="PF00021">
    <property type="entry name" value="UPAR_LY6"/>
    <property type="match status" value="1"/>
</dbReference>
<dbReference type="GO" id="GO:0005576">
    <property type="term" value="C:extracellular region"/>
    <property type="evidence" value="ECO:0007669"/>
    <property type="project" value="UniProtKB-SubCell"/>
</dbReference>
<dbReference type="HOGENOM" id="CLU_094248_1_0_1"/>
<reference evidence="7" key="3">
    <citation type="submission" date="2025-09" db="UniProtKB">
        <authorList>
            <consortium name="Ensembl"/>
        </authorList>
    </citation>
    <scope>IDENTIFICATION</scope>
</reference>
<protein>
    <recommendedName>
        <fullName evidence="9">Phospholipase A2 inhibitor subunit gamma B</fullName>
    </recommendedName>
</protein>
<dbReference type="InterPro" id="IPR004126">
    <property type="entry name" value="PLipase_A2_inh_N"/>
</dbReference>
<dbReference type="OrthoDB" id="9907178at2759"/>
<dbReference type="Bgee" id="ENSMGAG00000001815">
    <property type="expression patterns" value="Expressed in spleen and 16 other cell types or tissues"/>
</dbReference>
<gene>
    <name evidence="7" type="primary">LOC104914759</name>
</gene>
<dbReference type="GeneTree" id="ENSGT00940000164395"/>
<dbReference type="InterPro" id="IPR050918">
    <property type="entry name" value="CNF-like_PLA2_Inhibitor"/>
</dbReference>
<proteinExistence type="inferred from homology"/>
<dbReference type="InterPro" id="IPR016054">
    <property type="entry name" value="LY6_UPA_recep-like"/>
</dbReference>
<evidence type="ECO:0000313" key="7">
    <source>
        <dbReference type="Ensembl" id="ENSMGAP00000001325.3"/>
    </source>
</evidence>
<reference evidence="7" key="2">
    <citation type="submission" date="2025-08" db="UniProtKB">
        <authorList>
            <consortium name="Ensembl"/>
        </authorList>
    </citation>
    <scope>IDENTIFICATION</scope>
</reference>